<dbReference type="Proteomes" id="UP001160148">
    <property type="component" value="Unassembled WGS sequence"/>
</dbReference>
<dbReference type="PANTHER" id="PTHR46599">
    <property type="entry name" value="PIGGYBAC TRANSPOSABLE ELEMENT-DERIVED PROTEIN 4"/>
    <property type="match status" value="1"/>
</dbReference>
<sequence length="280" mass="32526">MVVFCTNLYIDRISHKFDRSRDLNKTDEDEKKCLLGLLILSGVNRSGHQNLEDPWRTNGLGIDIILSCNNDIETIFFLSRCIRFDDNRDRQSRKYIDNFAAFRDIFKLFLANCENNYTVSEYTTIDEQLVAFRGRCPFRIYIPSKPAKYSLKIQTICDAQTWYTLNMELYTGKQKEGPYKISNSATDVILRLSRPIYDSGSNIMADNWFSSIPLANELLKEKITLVSTIRKNKKERPIQLVSTKNRVENSTLFGFGKQMTIASYIPKKKQKCNYAIYYAS</sequence>
<dbReference type="InterPro" id="IPR029526">
    <property type="entry name" value="PGBD"/>
</dbReference>
<evidence type="ECO:0000259" key="1">
    <source>
        <dbReference type="Pfam" id="PF13843"/>
    </source>
</evidence>
<accession>A0AAV0XA54</accession>
<protein>
    <recommendedName>
        <fullName evidence="1">PiggyBac transposable element-derived protein domain-containing protein</fullName>
    </recommendedName>
</protein>
<dbReference type="PANTHER" id="PTHR46599:SF6">
    <property type="entry name" value="DUAL SPECIFICITY PHOSPHATASE 26"/>
    <property type="match status" value="1"/>
</dbReference>
<dbReference type="Pfam" id="PF13843">
    <property type="entry name" value="DDE_Tnp_1_7"/>
    <property type="match status" value="1"/>
</dbReference>
<comment type="caution">
    <text evidence="2">The sequence shown here is derived from an EMBL/GenBank/DDBJ whole genome shotgun (WGS) entry which is preliminary data.</text>
</comment>
<gene>
    <name evidence="2" type="ORF">MEUPH1_LOCUS19545</name>
</gene>
<dbReference type="EMBL" id="CARXXK010000004">
    <property type="protein sequence ID" value="CAI6364753.1"/>
    <property type="molecule type" value="Genomic_DNA"/>
</dbReference>
<keyword evidence="3" id="KW-1185">Reference proteome</keyword>
<proteinExistence type="predicted"/>
<evidence type="ECO:0000313" key="2">
    <source>
        <dbReference type="EMBL" id="CAI6364753.1"/>
    </source>
</evidence>
<organism evidence="2 3">
    <name type="scientific">Macrosiphum euphorbiae</name>
    <name type="common">potato aphid</name>
    <dbReference type="NCBI Taxonomy" id="13131"/>
    <lineage>
        <taxon>Eukaryota</taxon>
        <taxon>Metazoa</taxon>
        <taxon>Ecdysozoa</taxon>
        <taxon>Arthropoda</taxon>
        <taxon>Hexapoda</taxon>
        <taxon>Insecta</taxon>
        <taxon>Pterygota</taxon>
        <taxon>Neoptera</taxon>
        <taxon>Paraneoptera</taxon>
        <taxon>Hemiptera</taxon>
        <taxon>Sternorrhyncha</taxon>
        <taxon>Aphidomorpha</taxon>
        <taxon>Aphidoidea</taxon>
        <taxon>Aphididae</taxon>
        <taxon>Macrosiphini</taxon>
        <taxon>Macrosiphum</taxon>
    </lineage>
</organism>
<feature type="domain" description="PiggyBac transposable element-derived protein" evidence="1">
    <location>
        <begin position="3"/>
        <end position="272"/>
    </location>
</feature>
<name>A0AAV0XA54_9HEMI</name>
<dbReference type="AlphaFoldDB" id="A0AAV0XA54"/>
<reference evidence="2 3" key="1">
    <citation type="submission" date="2023-01" db="EMBL/GenBank/DDBJ databases">
        <authorList>
            <person name="Whitehead M."/>
        </authorList>
    </citation>
    <scope>NUCLEOTIDE SEQUENCE [LARGE SCALE GENOMIC DNA]</scope>
</reference>
<evidence type="ECO:0000313" key="3">
    <source>
        <dbReference type="Proteomes" id="UP001160148"/>
    </source>
</evidence>